<organism evidence="13 14">
    <name type="scientific">Eleutherodactylus coqui</name>
    <name type="common">Puerto Rican coqui</name>
    <dbReference type="NCBI Taxonomy" id="57060"/>
    <lineage>
        <taxon>Eukaryota</taxon>
        <taxon>Metazoa</taxon>
        <taxon>Chordata</taxon>
        <taxon>Craniata</taxon>
        <taxon>Vertebrata</taxon>
        <taxon>Euteleostomi</taxon>
        <taxon>Amphibia</taxon>
        <taxon>Batrachia</taxon>
        <taxon>Anura</taxon>
        <taxon>Neobatrachia</taxon>
        <taxon>Hyloidea</taxon>
        <taxon>Eleutherodactylidae</taxon>
        <taxon>Eleutherodactylinae</taxon>
        <taxon>Eleutherodactylus</taxon>
        <taxon>Eleutherodactylus</taxon>
    </lineage>
</organism>
<dbReference type="Proteomes" id="UP000770717">
    <property type="component" value="Unassembled WGS sequence"/>
</dbReference>
<keyword evidence="11" id="KW-0716">Sensory transduction</keyword>
<comment type="subcellular location">
    <subcellularLocation>
        <location evidence="1 11">Cell membrane</location>
        <topology evidence="1 11">Multi-pass membrane protein</topology>
    </subcellularLocation>
</comment>
<keyword evidence="8 10" id="KW-0675">Receptor</keyword>
<dbReference type="PANTHER" id="PTHR26452">
    <property type="entry name" value="OLFACTORY RECEPTOR"/>
    <property type="match status" value="1"/>
</dbReference>
<dbReference type="GO" id="GO:0004930">
    <property type="term" value="F:G protein-coupled receptor activity"/>
    <property type="evidence" value="ECO:0007669"/>
    <property type="project" value="UniProtKB-KW"/>
</dbReference>
<dbReference type="Gene3D" id="1.20.1070.10">
    <property type="entry name" value="Rhodopsin 7-helix transmembrane proteins"/>
    <property type="match status" value="1"/>
</dbReference>
<dbReference type="PROSITE" id="PS00237">
    <property type="entry name" value="G_PROTEIN_RECEP_F1_1"/>
    <property type="match status" value="1"/>
</dbReference>
<dbReference type="EMBL" id="WNTK01000685">
    <property type="protein sequence ID" value="KAG9468917.1"/>
    <property type="molecule type" value="Genomic_DNA"/>
</dbReference>
<keyword evidence="3 10" id="KW-0812">Transmembrane</keyword>
<dbReference type="InterPro" id="IPR000276">
    <property type="entry name" value="GPCR_Rhodpsn"/>
</dbReference>
<keyword evidence="4 11" id="KW-0552">Olfaction</keyword>
<keyword evidence="6 10" id="KW-0297">G-protein coupled receptor</keyword>
<comment type="caution">
    <text evidence="13">The sequence shown here is derived from an EMBL/GenBank/DDBJ whole genome shotgun (WGS) entry which is preliminary data.</text>
</comment>
<evidence type="ECO:0000256" key="6">
    <source>
        <dbReference type="ARBA" id="ARBA00023040"/>
    </source>
</evidence>
<keyword evidence="14" id="KW-1185">Reference proteome</keyword>
<dbReference type="SUPFAM" id="SSF81321">
    <property type="entry name" value="Family A G protein-coupled receptor-like"/>
    <property type="match status" value="1"/>
</dbReference>
<dbReference type="CDD" id="cd13954">
    <property type="entry name" value="7tmA_OR"/>
    <property type="match status" value="1"/>
</dbReference>
<keyword evidence="7 11" id="KW-0472">Membrane</keyword>
<evidence type="ECO:0000259" key="12">
    <source>
        <dbReference type="PROSITE" id="PS50262"/>
    </source>
</evidence>
<feature type="non-terminal residue" evidence="13">
    <location>
        <position position="302"/>
    </location>
</feature>
<evidence type="ECO:0000256" key="7">
    <source>
        <dbReference type="ARBA" id="ARBA00023136"/>
    </source>
</evidence>
<evidence type="ECO:0000256" key="3">
    <source>
        <dbReference type="ARBA" id="ARBA00022692"/>
    </source>
</evidence>
<dbReference type="GO" id="GO:0004984">
    <property type="term" value="F:olfactory receptor activity"/>
    <property type="evidence" value="ECO:0007669"/>
    <property type="project" value="InterPro"/>
</dbReference>
<sequence length="302" mass="34100">MFKAFIIVGFSDFPDLEMPIAFLFLLSYIITLLANLFLISLICLSPMMKTPMYFFLCNLSSVDIICATSVSPYLVHISLEDNRRIPLSWCTAQLFFSAGSAGCEYFLLTVMSYDRYVAVCKPLHYSQLLSKKFCIISSFGVWVTGFVATFAVAINVFSNDFCLSNVIDHFFCDLDVLLELSCNDISVIWALMLADGALLFTCFALTIISYTNIISSILKIQTAQGKYKTFSTCASHLIAVSVFYSSILILYLIPNALRTRSQRKFITVLYTNVIPMLNPFIYSLRNKDVNKALKNLLRHVQV</sequence>
<dbReference type="Pfam" id="PF13853">
    <property type="entry name" value="7tm_4"/>
    <property type="match status" value="1"/>
</dbReference>
<feature type="transmembrane region" description="Helical" evidence="11">
    <location>
        <begin position="187"/>
        <end position="208"/>
    </location>
</feature>
<dbReference type="GO" id="GO:0005886">
    <property type="term" value="C:plasma membrane"/>
    <property type="evidence" value="ECO:0007669"/>
    <property type="project" value="UniProtKB-SubCell"/>
</dbReference>
<feature type="transmembrane region" description="Helical" evidence="11">
    <location>
        <begin position="94"/>
        <end position="113"/>
    </location>
</feature>
<comment type="similarity">
    <text evidence="10">Belongs to the G-protein coupled receptor 1 family.</text>
</comment>
<feature type="transmembrane region" description="Helical" evidence="11">
    <location>
        <begin position="133"/>
        <end position="157"/>
    </location>
</feature>
<evidence type="ECO:0000256" key="1">
    <source>
        <dbReference type="ARBA" id="ARBA00004651"/>
    </source>
</evidence>
<keyword evidence="5 11" id="KW-1133">Transmembrane helix</keyword>
<dbReference type="InterPro" id="IPR050516">
    <property type="entry name" value="Olfactory_GPCR"/>
</dbReference>
<dbReference type="InterPro" id="IPR017452">
    <property type="entry name" value="GPCR_Rhodpsn_7TM"/>
</dbReference>
<evidence type="ECO:0000256" key="2">
    <source>
        <dbReference type="ARBA" id="ARBA00022475"/>
    </source>
</evidence>
<feature type="transmembrane region" description="Helical" evidence="11">
    <location>
        <begin position="20"/>
        <end position="44"/>
    </location>
</feature>
<feature type="transmembrane region" description="Helical" evidence="11">
    <location>
        <begin position="53"/>
        <end position="74"/>
    </location>
</feature>
<protein>
    <recommendedName>
        <fullName evidence="11">Olfactory receptor</fullName>
    </recommendedName>
</protein>
<evidence type="ECO:0000256" key="11">
    <source>
        <dbReference type="RuleBase" id="RU363047"/>
    </source>
</evidence>
<dbReference type="PRINTS" id="PR00245">
    <property type="entry name" value="OLFACTORYR"/>
</dbReference>
<dbReference type="AlphaFoldDB" id="A0A8J6EGN3"/>
<dbReference type="FunFam" id="1.20.1070.10:FF:000015">
    <property type="entry name" value="Olfactory receptor"/>
    <property type="match status" value="1"/>
</dbReference>
<reference evidence="13" key="1">
    <citation type="thesis" date="2020" institute="ProQuest LLC" country="789 East Eisenhower Parkway, Ann Arbor, MI, USA">
        <title>Comparative Genomics and Chromosome Evolution.</title>
        <authorList>
            <person name="Mudd A.B."/>
        </authorList>
    </citation>
    <scope>NUCLEOTIDE SEQUENCE</scope>
    <source>
        <strain evidence="13">HN-11 Male</strain>
        <tissue evidence="13">Kidney and liver</tissue>
    </source>
</reference>
<feature type="transmembrane region" description="Helical" evidence="11">
    <location>
        <begin position="229"/>
        <end position="253"/>
    </location>
</feature>
<dbReference type="OrthoDB" id="5967130at2759"/>
<dbReference type="PRINTS" id="PR00237">
    <property type="entry name" value="GPCRRHODOPSN"/>
</dbReference>
<evidence type="ECO:0000256" key="10">
    <source>
        <dbReference type="RuleBase" id="RU000688"/>
    </source>
</evidence>
<accession>A0A8J6EGN3</accession>
<name>A0A8J6EGN3_ELECQ</name>
<dbReference type="PROSITE" id="PS50262">
    <property type="entry name" value="G_PROTEIN_RECEP_F1_2"/>
    <property type="match status" value="1"/>
</dbReference>
<gene>
    <name evidence="13" type="ORF">GDO78_021665</name>
</gene>
<proteinExistence type="inferred from homology"/>
<dbReference type="InterPro" id="IPR000725">
    <property type="entry name" value="Olfact_rcpt"/>
</dbReference>
<feature type="domain" description="G-protein coupled receptors family 1 profile" evidence="12">
    <location>
        <begin position="34"/>
        <end position="282"/>
    </location>
</feature>
<evidence type="ECO:0000256" key="4">
    <source>
        <dbReference type="ARBA" id="ARBA00022725"/>
    </source>
</evidence>
<evidence type="ECO:0000313" key="13">
    <source>
        <dbReference type="EMBL" id="KAG9468917.1"/>
    </source>
</evidence>
<keyword evidence="9 10" id="KW-0807">Transducer</keyword>
<keyword evidence="2 11" id="KW-1003">Cell membrane</keyword>
<evidence type="ECO:0000256" key="9">
    <source>
        <dbReference type="ARBA" id="ARBA00023224"/>
    </source>
</evidence>
<feature type="transmembrane region" description="Helical" evidence="11">
    <location>
        <begin position="265"/>
        <end position="284"/>
    </location>
</feature>
<evidence type="ECO:0000256" key="5">
    <source>
        <dbReference type="ARBA" id="ARBA00022989"/>
    </source>
</evidence>
<evidence type="ECO:0000256" key="8">
    <source>
        <dbReference type="ARBA" id="ARBA00023170"/>
    </source>
</evidence>
<evidence type="ECO:0000313" key="14">
    <source>
        <dbReference type="Proteomes" id="UP000770717"/>
    </source>
</evidence>